<dbReference type="EMBL" id="KB822721">
    <property type="protein sequence ID" value="ETN39875.1"/>
    <property type="molecule type" value="Genomic_DNA"/>
</dbReference>
<dbReference type="PANTHER" id="PTHR24148:SF64">
    <property type="entry name" value="HETEROKARYON INCOMPATIBILITY DOMAIN-CONTAINING PROTEIN"/>
    <property type="match status" value="1"/>
</dbReference>
<proteinExistence type="predicted"/>
<dbReference type="eggNOG" id="ENOG502S2V9">
    <property type="taxonomic scope" value="Eukaryota"/>
</dbReference>
<dbReference type="OrthoDB" id="4161587at2759"/>
<keyword evidence="3" id="KW-1185">Reference proteome</keyword>
<organism evidence="2 3">
    <name type="scientific">Cyphellophora europaea (strain CBS 101466)</name>
    <name type="common">Phialophora europaea</name>
    <dbReference type="NCBI Taxonomy" id="1220924"/>
    <lineage>
        <taxon>Eukaryota</taxon>
        <taxon>Fungi</taxon>
        <taxon>Dikarya</taxon>
        <taxon>Ascomycota</taxon>
        <taxon>Pezizomycotina</taxon>
        <taxon>Eurotiomycetes</taxon>
        <taxon>Chaetothyriomycetidae</taxon>
        <taxon>Chaetothyriales</taxon>
        <taxon>Cyphellophoraceae</taxon>
        <taxon>Cyphellophora</taxon>
    </lineage>
</organism>
<dbReference type="GeneID" id="19973440"/>
<dbReference type="RefSeq" id="XP_008718660.1">
    <property type="nucleotide sequence ID" value="XM_008720438.1"/>
</dbReference>
<evidence type="ECO:0000313" key="2">
    <source>
        <dbReference type="EMBL" id="ETN39875.1"/>
    </source>
</evidence>
<feature type="domain" description="Heterokaryon incompatibility" evidence="1">
    <location>
        <begin position="52"/>
        <end position="203"/>
    </location>
</feature>
<name>W2RUB3_CYPE1</name>
<dbReference type="STRING" id="1220924.W2RUB3"/>
<dbReference type="InterPro" id="IPR052895">
    <property type="entry name" value="HetReg/Transcr_Mod"/>
</dbReference>
<dbReference type="Pfam" id="PF06985">
    <property type="entry name" value="HET"/>
    <property type="match status" value="1"/>
</dbReference>
<dbReference type="Pfam" id="PF26639">
    <property type="entry name" value="Het-6_barrel"/>
    <property type="match status" value="1"/>
</dbReference>
<dbReference type="InParanoid" id="W2RUB3"/>
<dbReference type="AlphaFoldDB" id="W2RUB3"/>
<protein>
    <recommendedName>
        <fullName evidence="1">Heterokaryon incompatibility domain-containing protein</fullName>
    </recommendedName>
</protein>
<dbReference type="Proteomes" id="UP000030752">
    <property type="component" value="Unassembled WGS sequence"/>
</dbReference>
<evidence type="ECO:0000313" key="3">
    <source>
        <dbReference type="Proteomes" id="UP000030752"/>
    </source>
</evidence>
<accession>W2RUB3</accession>
<evidence type="ECO:0000259" key="1">
    <source>
        <dbReference type="Pfam" id="PF06985"/>
    </source>
</evidence>
<dbReference type="PANTHER" id="PTHR24148">
    <property type="entry name" value="ANKYRIN REPEAT DOMAIN-CONTAINING PROTEIN 39 HOMOLOG-RELATED"/>
    <property type="match status" value="1"/>
</dbReference>
<dbReference type="HOGENOM" id="CLU_004184_7_5_1"/>
<dbReference type="InterPro" id="IPR010730">
    <property type="entry name" value="HET"/>
</dbReference>
<gene>
    <name evidence="2" type="ORF">HMPREF1541_06101</name>
</gene>
<dbReference type="VEuPathDB" id="FungiDB:HMPREF1541_06101"/>
<sequence length="613" mass="68627">MSSLDMRAYQYQTISSGPDLEITRIFHLAPGAPADPVVGKLLEMNIADPRPFEALSYVWGPDKTTEDIYCDDAALPIRANVAQILRKIRHPTEPRPIWVDQVCINQVNLYERSKQVRHMNTIYRKALRVLVCLGDDDGDGHAEPAFALIRELAGASRDMGLSEEFQTKQRKLQTANPPPDAQWESLTILFQQPWFDRKWILQEIGTDAPASLLWADARIDWSEVAAAANFLKDDGFGFRRAYGVLVWKPYYMDKLFSPASYADKKGLVFAYELHRARWQKCGDPRDHIFALLGHPAAVDPVTGKRWVEADYTKRVEEVYHETAMQLLANGNGLMVLNVVQHESLDKALQRDVPSWVPQWDDQASLHNLLGDDVCVYNPSRDIRPAIQFTESSRVLISPGLVLDTISAVSWVFGSHDFSDRSTTVGTIWAGQPECERQGQEELPSFTTTNKYRNQQGENAEPALLALLETLSAVKKRRMDAFIPLRQRQADAAAFVNRVHGNATATGVVGDDIRALGHEGDEQRWLERASGGAQGRCFARGWAGFYALCPPAAQVGDKLCLLFGGKTLYCLRPTGDAEGSYRFVGECYVHGVMDGEALNMMEAGDLTQQTLRIR</sequence>
<reference evidence="2 3" key="1">
    <citation type="submission" date="2013-03" db="EMBL/GenBank/DDBJ databases">
        <title>The Genome Sequence of Phialophora europaea CBS 101466.</title>
        <authorList>
            <consortium name="The Broad Institute Genomics Platform"/>
            <person name="Cuomo C."/>
            <person name="de Hoog S."/>
            <person name="Gorbushina A."/>
            <person name="Walker B."/>
            <person name="Young S.K."/>
            <person name="Zeng Q."/>
            <person name="Gargeya S."/>
            <person name="Fitzgerald M."/>
            <person name="Haas B."/>
            <person name="Abouelleil A."/>
            <person name="Allen A.W."/>
            <person name="Alvarado L."/>
            <person name="Arachchi H.M."/>
            <person name="Berlin A.M."/>
            <person name="Chapman S.B."/>
            <person name="Gainer-Dewar J."/>
            <person name="Goldberg J."/>
            <person name="Griggs A."/>
            <person name="Gujja S."/>
            <person name="Hansen M."/>
            <person name="Howarth C."/>
            <person name="Imamovic A."/>
            <person name="Ireland A."/>
            <person name="Larimer J."/>
            <person name="McCowan C."/>
            <person name="Murphy C."/>
            <person name="Pearson M."/>
            <person name="Poon T.W."/>
            <person name="Priest M."/>
            <person name="Roberts A."/>
            <person name="Saif S."/>
            <person name="Shea T."/>
            <person name="Sisk P."/>
            <person name="Sykes S."/>
            <person name="Wortman J."/>
            <person name="Nusbaum C."/>
            <person name="Birren B."/>
        </authorList>
    </citation>
    <scope>NUCLEOTIDE SEQUENCE [LARGE SCALE GENOMIC DNA]</scope>
    <source>
        <strain evidence="2 3">CBS 101466</strain>
    </source>
</reference>